<dbReference type="GeneID" id="54987105"/>
<dbReference type="EMBL" id="MG545917">
    <property type="protein sequence ID" value="AUG87683.1"/>
    <property type="molecule type" value="Genomic_DNA"/>
</dbReference>
<dbReference type="KEGG" id="vg:54987105"/>
<protein>
    <submittedName>
        <fullName evidence="1">Uncharacterized protein</fullName>
    </submittedName>
</protein>
<sequence length="98" mass="9865">MATPVTGDIKDLVSKQKEGVTLHNMPNVALANLADATAVVNDKAQSGKRLGALIVGVDTTPTTGYTALFSASGPEPTDTWVMVAKLGGDAAGADVTPA</sequence>
<accession>A0A2H5BN02</accession>
<reference evidence="1 2" key="1">
    <citation type="submission" date="2017-11" db="EMBL/GenBank/DDBJ databases">
        <authorList>
            <person name="Han C.G."/>
        </authorList>
    </citation>
    <scope>NUCLEOTIDE SEQUENCE [LARGE SCALE GENOMIC DNA]</scope>
</reference>
<organism evidence="1 2">
    <name type="scientific">Vibrio phage VEN</name>
    <dbReference type="NCBI Taxonomy" id="2059879"/>
    <lineage>
        <taxon>Viruses</taxon>
        <taxon>Duplodnaviria</taxon>
        <taxon>Heunggongvirae</taxon>
        <taxon>Uroviricota</taxon>
        <taxon>Caudoviricetes</taxon>
        <taxon>Autographivirales</taxon>
        <taxon>Autosignataviridae</taxon>
        <taxon>Colwellvirinae</taxon>
        <taxon>Trungvirus</taxon>
        <taxon>Trungvirus VEN</taxon>
    </lineage>
</organism>
<evidence type="ECO:0000313" key="2">
    <source>
        <dbReference type="Proteomes" id="UP000241061"/>
    </source>
</evidence>
<proteinExistence type="predicted"/>
<dbReference type="RefSeq" id="YP_009796714.1">
    <property type="nucleotide sequence ID" value="NC_047903.1"/>
</dbReference>
<dbReference type="Proteomes" id="UP000241061">
    <property type="component" value="Segment"/>
</dbReference>
<keyword evidence="2" id="KW-1185">Reference proteome</keyword>
<evidence type="ECO:0000313" key="1">
    <source>
        <dbReference type="EMBL" id="AUG87683.1"/>
    </source>
</evidence>
<name>A0A2H5BN02_9CAUD</name>